<name>A0AAV7W6H3_PLEWA</name>
<keyword evidence="2" id="KW-1185">Reference proteome</keyword>
<dbReference type="EMBL" id="JANPWB010000002">
    <property type="protein sequence ID" value="KAJ1209008.1"/>
    <property type="molecule type" value="Genomic_DNA"/>
</dbReference>
<reference evidence="1" key="1">
    <citation type="journal article" date="2022" name="bioRxiv">
        <title>Sequencing and chromosome-scale assembly of the giantPleurodeles waltlgenome.</title>
        <authorList>
            <person name="Brown T."/>
            <person name="Elewa A."/>
            <person name="Iarovenko S."/>
            <person name="Subramanian E."/>
            <person name="Araus A.J."/>
            <person name="Petzold A."/>
            <person name="Susuki M."/>
            <person name="Suzuki K.-i.T."/>
            <person name="Hayashi T."/>
            <person name="Toyoda A."/>
            <person name="Oliveira C."/>
            <person name="Osipova E."/>
            <person name="Leigh N.D."/>
            <person name="Simon A."/>
            <person name="Yun M.H."/>
        </authorList>
    </citation>
    <scope>NUCLEOTIDE SEQUENCE</scope>
    <source>
        <strain evidence="1">20211129_DDA</strain>
        <tissue evidence="1">Liver</tissue>
    </source>
</reference>
<evidence type="ECO:0000313" key="2">
    <source>
        <dbReference type="Proteomes" id="UP001066276"/>
    </source>
</evidence>
<sequence length="310" mass="35344">MEGRKVLKHLPQAWVAGDGDELDEYESAMKALDARFKKKSVIMERHKFYKRQQMPDESIESFVGDLRVLASTCDFKMLEDEIIRDQVVEMSNNKKILEKLLTIDDLTLEKAIEFASNIESMTKFMEQMSVKSEVHSVQMQNINKHIDKKAKSSNNNKKKSMECYSCGSKRHLGNSQWCLVLDKVCNKCRKKGHFIKVCKGNWAKDLRNNKSGNAVEEGTSKGLSDTDEDSVVFVVQENQEILCTKRKESVAMVMEKPVKKPLCSIAINGIMYDMMADSGSLFTLISFDEWRKTQKGELKKSKVKPIAYGG</sequence>
<organism evidence="1 2">
    <name type="scientific">Pleurodeles waltl</name>
    <name type="common">Iberian ribbed newt</name>
    <dbReference type="NCBI Taxonomy" id="8319"/>
    <lineage>
        <taxon>Eukaryota</taxon>
        <taxon>Metazoa</taxon>
        <taxon>Chordata</taxon>
        <taxon>Craniata</taxon>
        <taxon>Vertebrata</taxon>
        <taxon>Euteleostomi</taxon>
        <taxon>Amphibia</taxon>
        <taxon>Batrachia</taxon>
        <taxon>Caudata</taxon>
        <taxon>Salamandroidea</taxon>
        <taxon>Salamandridae</taxon>
        <taxon>Pleurodelinae</taxon>
        <taxon>Pleurodeles</taxon>
    </lineage>
</organism>
<proteinExistence type="predicted"/>
<evidence type="ECO:0000313" key="1">
    <source>
        <dbReference type="EMBL" id="KAJ1209008.1"/>
    </source>
</evidence>
<dbReference type="PANTHER" id="PTHR37984">
    <property type="entry name" value="PROTEIN CBG26694"/>
    <property type="match status" value="1"/>
</dbReference>
<comment type="caution">
    <text evidence="1">The sequence shown here is derived from an EMBL/GenBank/DDBJ whole genome shotgun (WGS) entry which is preliminary data.</text>
</comment>
<dbReference type="InterPro" id="IPR050951">
    <property type="entry name" value="Retrovirus_Pol_polyprotein"/>
</dbReference>
<dbReference type="Gene3D" id="4.10.60.10">
    <property type="entry name" value="Zinc finger, CCHC-type"/>
    <property type="match status" value="1"/>
</dbReference>
<dbReference type="PANTHER" id="PTHR37984:SF9">
    <property type="entry name" value="INTEGRASE CATALYTIC DOMAIN-CONTAINING PROTEIN"/>
    <property type="match status" value="1"/>
</dbReference>
<gene>
    <name evidence="1" type="ORF">NDU88_004387</name>
</gene>
<protein>
    <submittedName>
        <fullName evidence="1">Uncharacterized protein</fullName>
    </submittedName>
</protein>
<accession>A0AAV7W6H3</accession>
<dbReference type="Proteomes" id="UP001066276">
    <property type="component" value="Chromosome 1_2"/>
</dbReference>
<dbReference type="AlphaFoldDB" id="A0AAV7W6H3"/>